<dbReference type="AlphaFoldDB" id="A0A091N7R6"/>
<dbReference type="Gene3D" id="3.15.10.20">
    <property type="entry name" value="Activator of Hsp90 ATPase Aha1, N-terminal domain"/>
    <property type="match status" value="1"/>
</dbReference>
<dbReference type="Proteomes" id="UP000053537">
    <property type="component" value="Unassembled WGS sequence"/>
</dbReference>
<dbReference type="Gene3D" id="3.30.530.20">
    <property type="match status" value="1"/>
</dbReference>
<comment type="subcellular location">
    <subcellularLocation>
        <location evidence="2">Cytoplasm</location>
        <location evidence="2">Cytosol</location>
    </subcellularLocation>
    <subcellularLocation>
        <location evidence="1">Endoplasmic reticulum</location>
    </subcellularLocation>
</comment>
<evidence type="ECO:0000256" key="8">
    <source>
        <dbReference type="ARBA" id="ARBA00022843"/>
    </source>
</evidence>
<dbReference type="GO" id="GO:0005829">
    <property type="term" value="C:cytosol"/>
    <property type="evidence" value="ECO:0007669"/>
    <property type="project" value="UniProtKB-SubCell"/>
</dbReference>
<keyword evidence="7" id="KW-0256">Endoplasmic reticulum</keyword>
<sequence>TERDASNWSTERLKALLLPVRVEGEEGACEVTEVSKLDGEASINNRKGKLIFFYEWAIKLAWTGTSKTGVKYKGYVEIPNLSDENDIDEVEILVSLAKDEPDTNLKTLMKQEGAKKIRDAMKTYISTLKTEFTQGMILPTVNGEHMETPQVALKAEDRKMAASSSSATSQSKSIGVKIPTCKISLRDTFLTSPEELYRVFITQEMVQAFTHAQATLEADKGGKFQLLDGSVTGEFVDLVPEKQLVMKWRFKSWPAGHFATITLNFNDKGGETEVCLEGKQGWQRYYFEGIKQTFGYGARLF</sequence>
<dbReference type="FunFam" id="3.30.530.20:FF:000018">
    <property type="entry name" value="Activator of 90 kDa heat shock protein ATPase 1"/>
    <property type="match status" value="1"/>
</dbReference>
<keyword evidence="9" id="KW-0007">Acetylation</keyword>
<evidence type="ECO:0000256" key="10">
    <source>
        <dbReference type="ARBA" id="ARBA00023016"/>
    </source>
</evidence>
<evidence type="ECO:0000259" key="14">
    <source>
        <dbReference type="SMART" id="SM01000"/>
    </source>
</evidence>
<reference evidence="15 16" key="1">
    <citation type="submission" date="2014-04" db="EMBL/GenBank/DDBJ databases">
        <title>Genome evolution of avian class.</title>
        <authorList>
            <person name="Zhang G."/>
            <person name="Li C."/>
        </authorList>
    </citation>
    <scope>NUCLEOTIDE SEQUENCE [LARGE SCALE GENOMIC DNA]</scope>
    <source>
        <strain evidence="15">BGI_N310</strain>
    </source>
</reference>
<feature type="non-terminal residue" evidence="15">
    <location>
        <position position="1"/>
    </location>
</feature>
<dbReference type="InterPro" id="IPR013538">
    <property type="entry name" value="ASHA1/2-like_C"/>
</dbReference>
<comment type="similarity">
    <text evidence="3">Belongs to the AHA1 family.</text>
</comment>
<evidence type="ECO:0000256" key="11">
    <source>
        <dbReference type="ARBA" id="ARBA00023186"/>
    </source>
</evidence>
<dbReference type="SUPFAM" id="SSF55961">
    <property type="entry name" value="Bet v1-like"/>
    <property type="match status" value="1"/>
</dbReference>
<dbReference type="EMBL" id="KK824796">
    <property type="protein sequence ID" value="KFP72089.1"/>
    <property type="molecule type" value="Genomic_DNA"/>
</dbReference>
<dbReference type="GO" id="GO:0051879">
    <property type="term" value="F:Hsp90 protein binding"/>
    <property type="evidence" value="ECO:0007669"/>
    <property type="project" value="UniProtKB-ARBA"/>
</dbReference>
<keyword evidence="5" id="KW-1017">Isopeptide bond</keyword>
<dbReference type="InterPro" id="IPR015310">
    <property type="entry name" value="AHSA1-like_N"/>
</dbReference>
<feature type="non-terminal residue" evidence="15">
    <location>
        <position position="301"/>
    </location>
</feature>
<evidence type="ECO:0000313" key="15">
    <source>
        <dbReference type="EMBL" id="KFP72089.1"/>
    </source>
</evidence>
<keyword evidence="6" id="KW-0597">Phosphoprotein</keyword>
<dbReference type="Pfam" id="PF08327">
    <property type="entry name" value="AHSA1"/>
    <property type="match status" value="1"/>
</dbReference>
<dbReference type="Pfam" id="PF09229">
    <property type="entry name" value="Aha1_N"/>
    <property type="match status" value="1"/>
</dbReference>
<dbReference type="PANTHER" id="PTHR13009:SF7">
    <property type="entry name" value="ACTIVATOR OF 90 KDA HEAT SHOCK PROTEIN ATPASE HOMOLOG 1"/>
    <property type="match status" value="1"/>
</dbReference>
<dbReference type="PANTHER" id="PTHR13009">
    <property type="entry name" value="HEAT SHOCK PROTEIN 90 HSP90 CO-CHAPERONE AHA-1"/>
    <property type="match status" value="1"/>
</dbReference>
<evidence type="ECO:0000256" key="9">
    <source>
        <dbReference type="ARBA" id="ARBA00022990"/>
    </source>
</evidence>
<evidence type="ECO:0000256" key="5">
    <source>
        <dbReference type="ARBA" id="ARBA00022499"/>
    </source>
</evidence>
<evidence type="ECO:0000313" key="16">
    <source>
        <dbReference type="Proteomes" id="UP000053537"/>
    </source>
</evidence>
<evidence type="ECO:0000256" key="3">
    <source>
        <dbReference type="ARBA" id="ARBA00006817"/>
    </source>
</evidence>
<dbReference type="FunFam" id="3.15.10.20:FF:000001">
    <property type="entry name" value="Activator of 90 kDa heat shock protein ATPase 1"/>
    <property type="match status" value="1"/>
</dbReference>
<keyword evidence="11" id="KW-0143">Chaperone</keyword>
<accession>A0A091N7R6</accession>
<dbReference type="GO" id="GO:0006457">
    <property type="term" value="P:protein folding"/>
    <property type="evidence" value="ECO:0007669"/>
    <property type="project" value="TreeGrafter"/>
</dbReference>
<organism evidence="15 16">
    <name type="scientific">Acanthisitta chloris</name>
    <name type="common">rifleman</name>
    <dbReference type="NCBI Taxonomy" id="57068"/>
    <lineage>
        <taxon>Eukaryota</taxon>
        <taxon>Metazoa</taxon>
        <taxon>Chordata</taxon>
        <taxon>Craniata</taxon>
        <taxon>Vertebrata</taxon>
        <taxon>Euteleostomi</taxon>
        <taxon>Archelosauria</taxon>
        <taxon>Archosauria</taxon>
        <taxon>Dinosauria</taxon>
        <taxon>Saurischia</taxon>
        <taxon>Theropoda</taxon>
        <taxon>Coelurosauria</taxon>
        <taxon>Aves</taxon>
        <taxon>Neognathae</taxon>
        <taxon>Neoaves</taxon>
        <taxon>Telluraves</taxon>
        <taxon>Australaves</taxon>
        <taxon>Passeriformes</taxon>
        <taxon>Acanthisittidae</taxon>
        <taxon>Acanthisitta</taxon>
    </lineage>
</organism>
<proteinExistence type="inferred from homology"/>
<evidence type="ECO:0000256" key="6">
    <source>
        <dbReference type="ARBA" id="ARBA00022553"/>
    </source>
</evidence>
<evidence type="ECO:0000256" key="4">
    <source>
        <dbReference type="ARBA" id="ARBA00022490"/>
    </source>
</evidence>
<name>A0A091N7R6_9PASS</name>
<protein>
    <recommendedName>
        <fullName evidence="13">Activator of 90 kDa heat shock protein ATPase homolog 1</fullName>
    </recommendedName>
</protein>
<dbReference type="InterPro" id="IPR036338">
    <property type="entry name" value="Aha1"/>
</dbReference>
<gene>
    <name evidence="15" type="ORF">N310_11027</name>
</gene>
<evidence type="ECO:0000256" key="12">
    <source>
        <dbReference type="ARBA" id="ARBA00054704"/>
    </source>
</evidence>
<dbReference type="GO" id="GO:0001671">
    <property type="term" value="F:ATPase activator activity"/>
    <property type="evidence" value="ECO:0007669"/>
    <property type="project" value="InterPro"/>
</dbReference>
<keyword evidence="8" id="KW-0832">Ubl conjugation</keyword>
<dbReference type="GO" id="GO:0005783">
    <property type="term" value="C:endoplasmic reticulum"/>
    <property type="evidence" value="ECO:0007669"/>
    <property type="project" value="UniProtKB-SubCell"/>
</dbReference>
<keyword evidence="16" id="KW-1185">Reference proteome</keyword>
<keyword evidence="4" id="KW-0963">Cytoplasm</keyword>
<evidence type="ECO:0000256" key="1">
    <source>
        <dbReference type="ARBA" id="ARBA00004240"/>
    </source>
</evidence>
<evidence type="ECO:0000256" key="2">
    <source>
        <dbReference type="ARBA" id="ARBA00004514"/>
    </source>
</evidence>
<dbReference type="SUPFAM" id="SSF103111">
    <property type="entry name" value="Activator of Hsp90 ATPase, Aha1"/>
    <property type="match status" value="1"/>
</dbReference>
<comment type="function">
    <text evidence="12">Acts as a co-chaperone of HSP90AA1. Activates the ATPase activity of HSP90AA1 leading to increase in its chaperone activity. Competes with the inhibitory co-chaperone FNIP1 for binding to HSP90AA1, thereby providing a reciprocal regulatory mechanism for chaperoning of client proteins. Competes with the inhibitory co-chaperone TSC1 for binding to HSP90AA1, thereby providing a reciprocal regulatory mechanism for chaperoning of client proteins.</text>
</comment>
<dbReference type="SMART" id="SM01000">
    <property type="entry name" value="Aha1_N"/>
    <property type="match status" value="1"/>
</dbReference>
<evidence type="ECO:0000256" key="13">
    <source>
        <dbReference type="ARBA" id="ARBA00071384"/>
    </source>
</evidence>
<dbReference type="InterPro" id="IPR023393">
    <property type="entry name" value="START-like_dom_sf"/>
</dbReference>
<dbReference type="CDD" id="cd08892">
    <property type="entry name" value="SRPBCC_Aha1"/>
    <property type="match status" value="1"/>
</dbReference>
<dbReference type="GO" id="GO:0051087">
    <property type="term" value="F:protein-folding chaperone binding"/>
    <property type="evidence" value="ECO:0007669"/>
    <property type="project" value="InterPro"/>
</dbReference>
<evidence type="ECO:0000256" key="7">
    <source>
        <dbReference type="ARBA" id="ARBA00022824"/>
    </source>
</evidence>
<feature type="domain" description="Activator of Hsp90 ATPase AHSA1-like N-terminal" evidence="14">
    <location>
        <begin position="2"/>
        <end position="134"/>
    </location>
</feature>
<keyword evidence="10 15" id="KW-0346">Stress response</keyword>